<dbReference type="EMBL" id="QKWP01000219">
    <property type="protein sequence ID" value="RIB24390.1"/>
    <property type="molecule type" value="Genomic_DNA"/>
</dbReference>
<evidence type="ECO:0000313" key="1">
    <source>
        <dbReference type="EMBL" id="RIB24390.1"/>
    </source>
</evidence>
<organism evidence="1 2">
    <name type="scientific">Gigaspora rosea</name>
    <dbReference type="NCBI Taxonomy" id="44941"/>
    <lineage>
        <taxon>Eukaryota</taxon>
        <taxon>Fungi</taxon>
        <taxon>Fungi incertae sedis</taxon>
        <taxon>Mucoromycota</taxon>
        <taxon>Glomeromycotina</taxon>
        <taxon>Glomeromycetes</taxon>
        <taxon>Diversisporales</taxon>
        <taxon>Gigasporaceae</taxon>
        <taxon>Gigaspora</taxon>
    </lineage>
</organism>
<sequence>MDSSEIPLHLKKTFARLQLQMEKAKITGTYIISTDTITYQNNLHSYPVSIENIKRESDANRLHQKMPEFINDLRFVTYDLCDVKIPPGQNWEKKVTHTCRKISTIENNQLSYYYNLGV</sequence>
<dbReference type="Proteomes" id="UP000266673">
    <property type="component" value="Unassembled WGS sequence"/>
</dbReference>
<proteinExistence type="predicted"/>
<protein>
    <submittedName>
        <fullName evidence="1">Uncharacterized protein</fullName>
    </submittedName>
</protein>
<accession>A0A397VPF3</accession>
<dbReference type="AlphaFoldDB" id="A0A397VPF3"/>
<gene>
    <name evidence="1" type="ORF">C2G38_2031933</name>
</gene>
<keyword evidence="2" id="KW-1185">Reference proteome</keyword>
<reference evidence="1 2" key="1">
    <citation type="submission" date="2018-06" db="EMBL/GenBank/DDBJ databases">
        <title>Comparative genomics reveals the genomic features of Rhizophagus irregularis, R. cerebriforme, R. diaphanum and Gigaspora rosea, and their symbiotic lifestyle signature.</title>
        <authorList>
            <person name="Morin E."/>
            <person name="San Clemente H."/>
            <person name="Chen E.C.H."/>
            <person name="De La Providencia I."/>
            <person name="Hainaut M."/>
            <person name="Kuo A."/>
            <person name="Kohler A."/>
            <person name="Murat C."/>
            <person name="Tang N."/>
            <person name="Roy S."/>
            <person name="Loubradou J."/>
            <person name="Henrissat B."/>
            <person name="Grigoriev I.V."/>
            <person name="Corradi N."/>
            <person name="Roux C."/>
            <person name="Martin F.M."/>
        </authorList>
    </citation>
    <scope>NUCLEOTIDE SEQUENCE [LARGE SCALE GENOMIC DNA]</scope>
    <source>
        <strain evidence="1 2">DAOM 194757</strain>
    </source>
</reference>
<evidence type="ECO:0000313" key="2">
    <source>
        <dbReference type="Proteomes" id="UP000266673"/>
    </source>
</evidence>
<name>A0A397VPF3_9GLOM</name>
<comment type="caution">
    <text evidence="1">The sequence shown here is derived from an EMBL/GenBank/DDBJ whole genome shotgun (WGS) entry which is preliminary data.</text>
</comment>